<dbReference type="RefSeq" id="WP_121198405.1">
    <property type="nucleotide sequence ID" value="NZ_RBKU01000001.1"/>
</dbReference>
<dbReference type="Proteomes" id="UP000268007">
    <property type="component" value="Unassembled WGS sequence"/>
</dbReference>
<gene>
    <name evidence="1" type="ORF">BDD43_3035</name>
</gene>
<reference evidence="1 2" key="1">
    <citation type="submission" date="2018-10" db="EMBL/GenBank/DDBJ databases">
        <title>Genomic Encyclopedia of Archaeal and Bacterial Type Strains, Phase II (KMG-II): from individual species to whole genera.</title>
        <authorList>
            <person name="Goeker M."/>
        </authorList>
    </citation>
    <scope>NUCLEOTIDE SEQUENCE [LARGE SCALE GENOMIC DNA]</scope>
    <source>
        <strain evidence="1 2">DSM 18602</strain>
    </source>
</reference>
<keyword evidence="2" id="KW-1185">Reference proteome</keyword>
<accession>A0A495J1K6</accession>
<dbReference type="OrthoDB" id="673281at2"/>
<dbReference type="AlphaFoldDB" id="A0A495J1K6"/>
<proteinExistence type="predicted"/>
<dbReference type="EMBL" id="RBKU01000001">
    <property type="protein sequence ID" value="RKR82845.1"/>
    <property type="molecule type" value="Genomic_DNA"/>
</dbReference>
<name>A0A495J1K6_9SPHI</name>
<comment type="caution">
    <text evidence="1">The sequence shown here is derived from an EMBL/GenBank/DDBJ whole genome shotgun (WGS) entry which is preliminary data.</text>
</comment>
<evidence type="ECO:0000313" key="2">
    <source>
        <dbReference type="Proteomes" id="UP000268007"/>
    </source>
</evidence>
<organism evidence="1 2">
    <name type="scientific">Mucilaginibacter gracilis</name>
    <dbReference type="NCBI Taxonomy" id="423350"/>
    <lineage>
        <taxon>Bacteria</taxon>
        <taxon>Pseudomonadati</taxon>
        <taxon>Bacteroidota</taxon>
        <taxon>Sphingobacteriia</taxon>
        <taxon>Sphingobacteriales</taxon>
        <taxon>Sphingobacteriaceae</taxon>
        <taxon>Mucilaginibacter</taxon>
    </lineage>
</organism>
<protein>
    <submittedName>
        <fullName evidence="1">Uncharacterized protein</fullName>
    </submittedName>
</protein>
<evidence type="ECO:0000313" key="1">
    <source>
        <dbReference type="EMBL" id="RKR82845.1"/>
    </source>
</evidence>
<sequence length="124" mass="13560">MNTPANKERTVLGFKPALDAGYEPRNYSWLPDVVAVGNYEATLDFMIWSKKHVAVDCYLTVVGDGKQIRLTAYRNKAEDYMAGELAVTYLPFGTRLIVTVALNGAGYPKWTNAAVIDDGEPAAG</sequence>